<dbReference type="EMBL" id="CP138896">
    <property type="protein sequence ID" value="WPK25310.1"/>
    <property type="molecule type" value="Genomic_DNA"/>
</dbReference>
<gene>
    <name evidence="13" type="ORF">PUMCH_002621</name>
</gene>
<dbReference type="Pfam" id="PF01663">
    <property type="entry name" value="Phosphodiest"/>
    <property type="match status" value="1"/>
</dbReference>
<organism evidence="13 14">
    <name type="scientific">Australozyma saopauloensis</name>
    <dbReference type="NCBI Taxonomy" id="291208"/>
    <lineage>
        <taxon>Eukaryota</taxon>
        <taxon>Fungi</taxon>
        <taxon>Dikarya</taxon>
        <taxon>Ascomycota</taxon>
        <taxon>Saccharomycotina</taxon>
        <taxon>Pichiomycetes</taxon>
        <taxon>Metschnikowiaceae</taxon>
        <taxon>Australozyma</taxon>
    </lineage>
</organism>
<dbReference type="GO" id="GO:0051377">
    <property type="term" value="F:mannose-ethanolamine phosphotransferase activity"/>
    <property type="evidence" value="ECO:0007669"/>
    <property type="project" value="InterPro"/>
</dbReference>
<dbReference type="PANTHER" id="PTHR23071:SF1">
    <property type="entry name" value="GPI ETHANOLAMINE PHOSPHATE TRANSFERASE 3"/>
    <property type="match status" value="1"/>
</dbReference>
<keyword evidence="5" id="KW-0808">Transferase</keyword>
<dbReference type="SUPFAM" id="SSF53649">
    <property type="entry name" value="Alkaline phosphatase-like"/>
    <property type="match status" value="1"/>
</dbReference>
<evidence type="ECO:0000256" key="7">
    <source>
        <dbReference type="ARBA" id="ARBA00022824"/>
    </source>
</evidence>
<dbReference type="AlphaFoldDB" id="A0AAX4H9S4"/>
<feature type="transmembrane region" description="Helical" evidence="12">
    <location>
        <begin position="34"/>
        <end position="61"/>
    </location>
</feature>
<evidence type="ECO:0000256" key="9">
    <source>
        <dbReference type="ARBA" id="ARBA00023136"/>
    </source>
</evidence>
<comment type="pathway">
    <text evidence="2">Glycolipid biosynthesis; glycosylphosphatidylinositol-anchor biosynthesis.</text>
</comment>
<dbReference type="Proteomes" id="UP001338582">
    <property type="component" value="Chromosome 3"/>
</dbReference>
<evidence type="ECO:0000256" key="5">
    <source>
        <dbReference type="ARBA" id="ARBA00022679"/>
    </source>
</evidence>
<feature type="transmembrane region" description="Helical" evidence="12">
    <location>
        <begin position="607"/>
        <end position="627"/>
    </location>
</feature>
<feature type="transmembrane region" description="Helical" evidence="12">
    <location>
        <begin position="634"/>
        <end position="653"/>
    </location>
</feature>
<feature type="transmembrane region" description="Helical" evidence="12">
    <location>
        <begin position="991"/>
        <end position="1012"/>
    </location>
</feature>
<feature type="transmembrane region" description="Helical" evidence="12">
    <location>
        <begin position="959"/>
        <end position="979"/>
    </location>
</feature>
<feature type="transmembrane region" description="Helical" evidence="12">
    <location>
        <begin position="705"/>
        <end position="724"/>
    </location>
</feature>
<feature type="transmembrane region" description="Helical" evidence="12">
    <location>
        <begin position="749"/>
        <end position="769"/>
    </location>
</feature>
<dbReference type="CDD" id="cd16023">
    <property type="entry name" value="GPI_EPT_3"/>
    <property type="match status" value="1"/>
</dbReference>
<dbReference type="Gene3D" id="3.40.720.10">
    <property type="entry name" value="Alkaline Phosphatase, subunit A"/>
    <property type="match status" value="1"/>
</dbReference>
<dbReference type="InterPro" id="IPR039524">
    <property type="entry name" value="PIGO/GPI13"/>
</dbReference>
<proteinExistence type="inferred from homology"/>
<evidence type="ECO:0000313" key="14">
    <source>
        <dbReference type="Proteomes" id="UP001338582"/>
    </source>
</evidence>
<accession>A0AAX4H9S4</accession>
<dbReference type="InterPro" id="IPR037675">
    <property type="entry name" value="PIG-O_N"/>
</dbReference>
<reference evidence="13 14" key="1">
    <citation type="submission" date="2023-10" db="EMBL/GenBank/DDBJ databases">
        <title>Draft Genome Sequence of Candida saopaulonensis from a very Premature Infant with Sepsis.</title>
        <authorList>
            <person name="Ning Y."/>
            <person name="Dai R."/>
            <person name="Xiao M."/>
            <person name="Xu Y."/>
            <person name="Yan Q."/>
            <person name="Zhang L."/>
        </authorList>
    </citation>
    <scope>NUCLEOTIDE SEQUENCE [LARGE SCALE GENOMIC DNA]</scope>
    <source>
        <strain evidence="13 14">19XY460</strain>
    </source>
</reference>
<evidence type="ECO:0000313" key="13">
    <source>
        <dbReference type="EMBL" id="WPK25310.1"/>
    </source>
</evidence>
<comment type="similarity">
    <text evidence="3">Belongs to the PIGG/PIGN/PIGO family. PIGO subfamily.</text>
</comment>
<evidence type="ECO:0000256" key="3">
    <source>
        <dbReference type="ARBA" id="ARBA00008695"/>
    </source>
</evidence>
<keyword evidence="4" id="KW-0337">GPI-anchor biosynthesis</keyword>
<evidence type="ECO:0000256" key="1">
    <source>
        <dbReference type="ARBA" id="ARBA00004477"/>
    </source>
</evidence>
<evidence type="ECO:0000256" key="12">
    <source>
        <dbReference type="SAM" id="Phobius"/>
    </source>
</evidence>
<dbReference type="InterPro" id="IPR017850">
    <property type="entry name" value="Alkaline_phosphatase_core_sf"/>
</dbReference>
<evidence type="ECO:0008006" key="15">
    <source>
        <dbReference type="Google" id="ProtNLM"/>
    </source>
</evidence>
<feature type="transmembrane region" description="Helical" evidence="12">
    <location>
        <begin position="673"/>
        <end position="693"/>
    </location>
</feature>
<dbReference type="GeneID" id="88173685"/>
<keyword evidence="6 12" id="KW-0812">Transmembrane</keyword>
<feature type="transmembrane region" description="Helical" evidence="12">
    <location>
        <begin position="503"/>
        <end position="528"/>
    </location>
</feature>
<protein>
    <recommendedName>
        <fullName evidence="15">GPI ethanolamine phosphate transferase 3</fullName>
    </recommendedName>
</protein>
<dbReference type="GO" id="GO:0006506">
    <property type="term" value="P:GPI anchor biosynthetic process"/>
    <property type="evidence" value="ECO:0007669"/>
    <property type="project" value="UniProtKB-KW"/>
</dbReference>
<evidence type="ECO:0000256" key="6">
    <source>
        <dbReference type="ARBA" id="ARBA00022692"/>
    </source>
</evidence>
<keyword evidence="7" id="KW-0256">Endoplasmic reticulum</keyword>
<feature type="region of interest" description="Disordered" evidence="11">
    <location>
        <begin position="787"/>
        <end position="806"/>
    </location>
</feature>
<evidence type="ECO:0000256" key="2">
    <source>
        <dbReference type="ARBA" id="ARBA00004687"/>
    </source>
</evidence>
<dbReference type="InterPro" id="IPR002591">
    <property type="entry name" value="Phosphodiest/P_Trfase"/>
</dbReference>
<comment type="subcellular location">
    <subcellularLocation>
        <location evidence="1">Endoplasmic reticulum membrane</location>
        <topology evidence="1">Multi-pass membrane protein</topology>
    </subcellularLocation>
</comment>
<sequence length="1027" mass="115793">MDDLHPAEPVRKALLQQQLQVRTKIKHQKLKSSFVGYIVVLTFLAVLQFIGVYFFTLGFLLSRQVLPNIALCAAENGASNCMDARFSKMVVVVIDALRFDFVIPVEGAAEAAEGRLNVVDLANPYFHNNFPVLWELAQEEPANAVLLKFMADPPTTTLQRLKGLTTGSLPTFIDAGSNFNGDAILEDNWLLQLHANEKRVAFMGDDTWTALFDQYLCPALNFPYESLNVWDLHTVDNGVIEHMFPLLHPQNSTQWDVLIGHFLGVDHAGHRYGPNHHAMKDKLAQMDSVIRRIISEIDDETLLVVMGDHGMDKTGNHGGESPDELESTLFMYSKQKNTAFCRKDDSFYDTSSFGKNYRQVNQIDLVPTISLLMGLPIPFNNLGFPIEEAFGSVEEQLRAGYLTTQQIMRYRNESTEVQGNPEVVSLYSKLTDLYNSLEDGSESSTALLEGFAEFQSLFLEYCKGLWAKFDLVLMSLGIAVLILSLTVLTTYSRSIPSVRVLTLSFEFIGSFIAMSLLGLVLSLSIYVVLRPPAVSLKTCLLTGCAAGITIGFWAPIMDRFSILWLWHQICDFFVYNLNFFSFMGLFFMFLHCLIFASNSFVVWEDKLILLFISTVGFSCLYTAAFGNMPRAQKILGIAHSLTFIVLSRIVTMINLCREEQGSICIPTFKTTWWSVLLLFLLAFIVPKIIKSFYKLSSSYHSAAPLWIETGMTFLMLMNACYWSLEFIENDDYLQKYVSNWLSLEIIKSFKLAIARIVLFIALILANFSWTRGPLCVKIDFSRLSTSTNEGDASHGSEPSESPQESERPAATILGYENVYGSSFFLLVINVTVAVLIVTKPLGAISICILIVQILSLLELFDILELRRNLIAPVTFGLLGYQHFFSTGHQATLSSIQWDVGFLTTQSIVFPFTHLNILLNTFGSFFIVCISLPLITLWRLPPTAKPITILSQIVTNVTTLMTYQTMTSIMSFVFVAHFRRHLMVWKVFAPRFMLSALLLIVFNVTLTLVTMWFSTRRLLTQVNRIFGK</sequence>
<name>A0AAX4H9S4_9ASCO</name>
<dbReference type="PANTHER" id="PTHR23071">
    <property type="entry name" value="PHOSPHATIDYLINOSITOL GLYCAN"/>
    <property type="match status" value="1"/>
</dbReference>
<feature type="transmembrane region" description="Helical" evidence="12">
    <location>
        <begin position="916"/>
        <end position="939"/>
    </location>
</feature>
<feature type="transmembrane region" description="Helical" evidence="12">
    <location>
        <begin position="577"/>
        <end position="601"/>
    </location>
</feature>
<feature type="transmembrane region" description="Helical" evidence="12">
    <location>
        <begin position="817"/>
        <end position="837"/>
    </location>
</feature>
<dbReference type="KEGG" id="asau:88173685"/>
<evidence type="ECO:0000256" key="10">
    <source>
        <dbReference type="ARBA" id="ARBA00023180"/>
    </source>
</evidence>
<keyword evidence="10" id="KW-0325">Glycoprotein</keyword>
<evidence type="ECO:0000256" key="11">
    <source>
        <dbReference type="SAM" id="MobiDB-lite"/>
    </source>
</evidence>
<keyword evidence="8 12" id="KW-1133">Transmembrane helix</keyword>
<dbReference type="RefSeq" id="XP_062877692.1">
    <property type="nucleotide sequence ID" value="XM_063021622.1"/>
</dbReference>
<keyword evidence="9 12" id="KW-0472">Membrane</keyword>
<feature type="transmembrane region" description="Helical" evidence="12">
    <location>
        <begin position="534"/>
        <end position="556"/>
    </location>
</feature>
<evidence type="ECO:0000256" key="4">
    <source>
        <dbReference type="ARBA" id="ARBA00022502"/>
    </source>
</evidence>
<feature type="transmembrane region" description="Helical" evidence="12">
    <location>
        <begin position="471"/>
        <end position="491"/>
    </location>
</feature>
<evidence type="ECO:0000256" key="8">
    <source>
        <dbReference type="ARBA" id="ARBA00022989"/>
    </source>
</evidence>
<keyword evidence="14" id="KW-1185">Reference proteome</keyword>
<dbReference type="GO" id="GO:0005789">
    <property type="term" value="C:endoplasmic reticulum membrane"/>
    <property type="evidence" value="ECO:0007669"/>
    <property type="project" value="UniProtKB-SubCell"/>
</dbReference>